<feature type="transmembrane region" description="Helical" evidence="1">
    <location>
        <begin position="25"/>
        <end position="47"/>
    </location>
</feature>
<evidence type="ECO:0000313" key="2">
    <source>
        <dbReference type="EMBL" id="ORZ02831.1"/>
    </source>
</evidence>
<dbReference type="AlphaFoldDB" id="A0A1X2HTH1"/>
<accession>A0A1X2HTH1</accession>
<evidence type="ECO:0000256" key="1">
    <source>
        <dbReference type="SAM" id="Phobius"/>
    </source>
</evidence>
<comment type="caution">
    <text evidence="2">The sequence shown here is derived from an EMBL/GenBank/DDBJ whole genome shotgun (WGS) entry which is preliminary data.</text>
</comment>
<keyword evidence="1" id="KW-0812">Transmembrane</keyword>
<feature type="transmembrane region" description="Helical" evidence="1">
    <location>
        <begin position="88"/>
        <end position="109"/>
    </location>
</feature>
<dbReference type="OrthoDB" id="2500246at2759"/>
<keyword evidence="1" id="KW-1133">Transmembrane helix</keyword>
<keyword evidence="1" id="KW-0472">Membrane</keyword>
<name>A0A1X2HTH1_SYNRA</name>
<dbReference type="OMA" id="FGIWAYN"/>
<protein>
    <submittedName>
        <fullName evidence="2">Uncharacterized protein</fullName>
    </submittedName>
</protein>
<dbReference type="InterPro" id="IPR009436">
    <property type="entry name" value="AGTRAP"/>
</dbReference>
<sequence>MDTVHTLAQQTNLATLLGLHLGLSLFGSLASCPVYNLPIYFFGIWAYNYHESNAPIKTFTGVLALSILLDVFWFILHGSNPQGESGFVFAMVMNIISLVGKPITVFAGINTIQSRGDSLNVGGGAGWSDAPGAFPGAYQTVRDGNNEDFA</sequence>
<feature type="transmembrane region" description="Helical" evidence="1">
    <location>
        <begin position="59"/>
        <end position="76"/>
    </location>
</feature>
<organism evidence="2 3">
    <name type="scientific">Syncephalastrum racemosum</name>
    <name type="common">Filamentous fungus</name>
    <dbReference type="NCBI Taxonomy" id="13706"/>
    <lineage>
        <taxon>Eukaryota</taxon>
        <taxon>Fungi</taxon>
        <taxon>Fungi incertae sedis</taxon>
        <taxon>Mucoromycota</taxon>
        <taxon>Mucoromycotina</taxon>
        <taxon>Mucoromycetes</taxon>
        <taxon>Mucorales</taxon>
        <taxon>Syncephalastraceae</taxon>
        <taxon>Syncephalastrum</taxon>
    </lineage>
</organism>
<dbReference type="InParanoid" id="A0A1X2HTH1"/>
<dbReference type="Proteomes" id="UP000242180">
    <property type="component" value="Unassembled WGS sequence"/>
</dbReference>
<gene>
    <name evidence="2" type="ORF">BCR43DRAFT_520082</name>
</gene>
<reference evidence="2 3" key="1">
    <citation type="submission" date="2016-07" db="EMBL/GenBank/DDBJ databases">
        <title>Pervasive Adenine N6-methylation of Active Genes in Fungi.</title>
        <authorList>
            <consortium name="DOE Joint Genome Institute"/>
            <person name="Mondo S.J."/>
            <person name="Dannebaum R.O."/>
            <person name="Kuo R.C."/>
            <person name="Labutti K."/>
            <person name="Haridas S."/>
            <person name="Kuo A."/>
            <person name="Salamov A."/>
            <person name="Ahrendt S.R."/>
            <person name="Lipzen A."/>
            <person name="Sullivan W."/>
            <person name="Andreopoulos W.B."/>
            <person name="Clum A."/>
            <person name="Lindquist E."/>
            <person name="Daum C."/>
            <person name="Ramamoorthy G.K."/>
            <person name="Gryganskyi A."/>
            <person name="Culley D."/>
            <person name="Magnuson J.K."/>
            <person name="James T.Y."/>
            <person name="O'Malley M.A."/>
            <person name="Stajich J.E."/>
            <person name="Spatafora J.W."/>
            <person name="Visel A."/>
            <person name="Grigoriev I.V."/>
        </authorList>
    </citation>
    <scope>NUCLEOTIDE SEQUENCE [LARGE SCALE GENOMIC DNA]</scope>
    <source>
        <strain evidence="2 3">NRRL 2496</strain>
    </source>
</reference>
<keyword evidence="3" id="KW-1185">Reference proteome</keyword>
<dbReference type="EMBL" id="MCGN01000001">
    <property type="protein sequence ID" value="ORZ02831.1"/>
    <property type="molecule type" value="Genomic_DNA"/>
</dbReference>
<proteinExistence type="predicted"/>
<evidence type="ECO:0000313" key="3">
    <source>
        <dbReference type="Proteomes" id="UP000242180"/>
    </source>
</evidence>
<dbReference type="Pfam" id="PF06396">
    <property type="entry name" value="AGTRAP"/>
    <property type="match status" value="1"/>
</dbReference>